<dbReference type="EMBL" id="DNZF01000243">
    <property type="protein sequence ID" value="HBK54499.1"/>
    <property type="molecule type" value="Genomic_DNA"/>
</dbReference>
<dbReference type="Gene3D" id="3.40.50.1980">
    <property type="entry name" value="Nitrogenase molybdenum iron protein domain"/>
    <property type="match status" value="2"/>
</dbReference>
<organism evidence="3 4">
    <name type="scientific">Syntrophomonas wolfei</name>
    <dbReference type="NCBI Taxonomy" id="863"/>
    <lineage>
        <taxon>Bacteria</taxon>
        <taxon>Bacillati</taxon>
        <taxon>Bacillota</taxon>
        <taxon>Clostridia</taxon>
        <taxon>Eubacteriales</taxon>
        <taxon>Syntrophomonadaceae</taxon>
        <taxon>Syntrophomonas</taxon>
    </lineage>
</organism>
<proteinExistence type="inferred from homology"/>
<dbReference type="AlphaFoldDB" id="A0A354YZ65"/>
<evidence type="ECO:0000256" key="1">
    <source>
        <dbReference type="ARBA" id="ARBA00008814"/>
    </source>
</evidence>
<dbReference type="Gene3D" id="1.20.58.2180">
    <property type="match status" value="1"/>
</dbReference>
<evidence type="ECO:0000259" key="2">
    <source>
        <dbReference type="PROSITE" id="PS50983"/>
    </source>
</evidence>
<feature type="domain" description="Fe/B12 periplasmic-binding" evidence="2">
    <location>
        <begin position="58"/>
        <end position="326"/>
    </location>
</feature>
<dbReference type="PANTHER" id="PTHR30535">
    <property type="entry name" value="VITAMIN B12-BINDING PROTEIN"/>
    <property type="match status" value="1"/>
</dbReference>
<evidence type="ECO:0000313" key="3">
    <source>
        <dbReference type="EMBL" id="HBK54499.1"/>
    </source>
</evidence>
<protein>
    <recommendedName>
        <fullName evidence="2">Fe/B12 periplasmic-binding domain-containing protein</fullName>
    </recommendedName>
</protein>
<accession>A0A354YZ65</accession>
<dbReference type="PANTHER" id="PTHR30535:SF34">
    <property type="entry name" value="MOLYBDATE-BINDING PROTEIN MOLA"/>
    <property type="match status" value="1"/>
</dbReference>
<name>A0A354YZ65_9FIRM</name>
<dbReference type="InterPro" id="IPR050902">
    <property type="entry name" value="ABC_Transporter_SBP"/>
</dbReference>
<comment type="similarity">
    <text evidence="1">Belongs to the bacterial solute-binding protein 8 family.</text>
</comment>
<dbReference type="PROSITE" id="PS50983">
    <property type="entry name" value="FE_B12_PBP"/>
    <property type="match status" value="1"/>
</dbReference>
<dbReference type="InterPro" id="IPR002491">
    <property type="entry name" value="ABC_transptr_periplasmic_BD"/>
</dbReference>
<reference evidence="3 4" key="1">
    <citation type="journal article" date="2018" name="Nat. Biotechnol.">
        <title>A standardized bacterial taxonomy based on genome phylogeny substantially revises the tree of life.</title>
        <authorList>
            <person name="Parks D.H."/>
            <person name="Chuvochina M."/>
            <person name="Waite D.W."/>
            <person name="Rinke C."/>
            <person name="Skarshewski A."/>
            <person name="Chaumeil P.A."/>
            <person name="Hugenholtz P."/>
        </authorList>
    </citation>
    <scope>NUCLEOTIDE SEQUENCE [LARGE SCALE GENOMIC DNA]</scope>
    <source>
        <strain evidence="3">UBA10948</strain>
    </source>
</reference>
<dbReference type="Pfam" id="PF01497">
    <property type="entry name" value="Peripla_BP_2"/>
    <property type="match status" value="1"/>
</dbReference>
<dbReference type="SUPFAM" id="SSF53807">
    <property type="entry name" value="Helical backbone' metal receptor"/>
    <property type="match status" value="1"/>
</dbReference>
<gene>
    <name evidence="3" type="ORF">DDZ44_11235</name>
</gene>
<sequence>MHIMKSLTSKMAAMIISLLLLAIILPACDSGTEKEAKSSRTIIDQRGKRVKVPGEINRIVTLPIPLPSMIVAVDGNGKRIVGMHPKSKSAVEESTLKNISPELMDVSTAFVQEGFTVNIEELVKLQPDVVFQWKHQPEEIEKIENAGIPVIALQYGTQQDLEAWLKILGELLDKKQQVNKIINYHHEVIIDIRNRTSTINEKDKPRVMYLNGPEPSTNGGDSYNHFWITASGGCNVAADIEGTGKYVNMEQVLRWNPEIIYIGNFCNLQADDLFKNKIQGQDWSHVAAVKNRRVYKIPLAGYRWDPPSVESPLMLKWLAQKHYPEIFADYSMAAELKEFYRNIYNYELSDEEVARVLKD</sequence>
<comment type="caution">
    <text evidence="3">The sequence shown here is derived from an EMBL/GenBank/DDBJ whole genome shotgun (WGS) entry which is preliminary data.</text>
</comment>
<dbReference type="GO" id="GO:0071281">
    <property type="term" value="P:cellular response to iron ion"/>
    <property type="evidence" value="ECO:0007669"/>
    <property type="project" value="TreeGrafter"/>
</dbReference>
<evidence type="ECO:0000313" key="4">
    <source>
        <dbReference type="Proteomes" id="UP000263273"/>
    </source>
</evidence>
<dbReference type="Proteomes" id="UP000263273">
    <property type="component" value="Unassembled WGS sequence"/>
</dbReference>
<dbReference type="STRING" id="378794.GCA_001570625_01600"/>